<dbReference type="Pfam" id="PF01504">
    <property type="entry name" value="PIP5K"/>
    <property type="match status" value="1"/>
</dbReference>
<dbReference type="GO" id="GO:0005524">
    <property type="term" value="F:ATP binding"/>
    <property type="evidence" value="ECO:0007669"/>
    <property type="project" value="UniProtKB-UniRule"/>
</dbReference>
<dbReference type="InterPro" id="IPR027484">
    <property type="entry name" value="PInositol-4-P-5-kinase_N"/>
</dbReference>
<keyword evidence="5" id="KW-1185">Reference proteome</keyword>
<gene>
    <name evidence="4" type="ORF">P168DRAFT_258502</name>
</gene>
<sequence length="349" mass="40249">MGNRRHRALTKSIQDALLRDPKTFRKTLIGRILAFFSIYYIKLLRHSDERFRRLRIEAYGIDDDEYRGSFCAQGREAALVPMGDLGFSGSTFFSTSNSKYLVKSLPRHFEHSFFQDDLLAPYSEYMKTHPDSLLVRITDYLYAPIKTLGSIAGITPAHHIIMENVLSGKNNSPSSGEKWETYDLKPVDYFYPERDLVPEPLVSEDTLSRLADEFPDKIRLRGEECRAFRRVVEDDTRFLQEANAVDYSLFLVRFPVEEGEGMGRRGRDGRDEEVDRWRVGVVSADGRWRYRAVVLDFFWGRHKLHAQAMTGVVQTFNVVGRQGPMSVTTTAEEYRGKFLTMVESILEVV</sequence>
<dbReference type="GO" id="GO:0046854">
    <property type="term" value="P:phosphatidylinositol phosphate biosynthetic process"/>
    <property type="evidence" value="ECO:0007669"/>
    <property type="project" value="TreeGrafter"/>
</dbReference>
<evidence type="ECO:0000313" key="5">
    <source>
        <dbReference type="Proteomes" id="UP000234254"/>
    </source>
</evidence>
<dbReference type="GO" id="GO:0005886">
    <property type="term" value="C:plasma membrane"/>
    <property type="evidence" value="ECO:0007669"/>
    <property type="project" value="TreeGrafter"/>
</dbReference>
<organism evidence="4 5">
    <name type="scientific">Aspergillus campestris (strain IBT 28561)</name>
    <dbReference type="NCBI Taxonomy" id="1392248"/>
    <lineage>
        <taxon>Eukaryota</taxon>
        <taxon>Fungi</taxon>
        <taxon>Dikarya</taxon>
        <taxon>Ascomycota</taxon>
        <taxon>Pezizomycotina</taxon>
        <taxon>Eurotiomycetes</taxon>
        <taxon>Eurotiomycetidae</taxon>
        <taxon>Eurotiales</taxon>
        <taxon>Aspergillaceae</taxon>
        <taxon>Aspergillus</taxon>
        <taxon>Aspergillus subgen. Circumdati</taxon>
    </lineage>
</organism>
<accession>A0A2I1CVS7</accession>
<keyword evidence="1" id="KW-0067">ATP-binding</keyword>
<evidence type="ECO:0000313" key="4">
    <source>
        <dbReference type="EMBL" id="PKY01721.1"/>
    </source>
</evidence>
<dbReference type="Gene3D" id="3.30.810.10">
    <property type="entry name" value="2-Layer Sandwich"/>
    <property type="match status" value="1"/>
</dbReference>
<keyword evidence="2" id="KW-0472">Membrane</keyword>
<keyword evidence="1" id="KW-0808">Transferase</keyword>
<dbReference type="PROSITE" id="PS51455">
    <property type="entry name" value="PIPK"/>
    <property type="match status" value="1"/>
</dbReference>
<comment type="caution">
    <text evidence="4">The sequence shown here is derived from an EMBL/GenBank/DDBJ whole genome shotgun (WGS) entry which is preliminary data.</text>
</comment>
<dbReference type="PANTHER" id="PTHR23086">
    <property type="entry name" value="PHOSPHATIDYLINOSITOL-4-PHOSPHATE 5-KINASE"/>
    <property type="match status" value="1"/>
</dbReference>
<evidence type="ECO:0000259" key="3">
    <source>
        <dbReference type="PROSITE" id="PS51455"/>
    </source>
</evidence>
<name>A0A2I1CVS7_ASPC2</name>
<dbReference type="SUPFAM" id="SSF56104">
    <property type="entry name" value="SAICAR synthase-like"/>
    <property type="match status" value="1"/>
</dbReference>
<evidence type="ECO:0000256" key="1">
    <source>
        <dbReference type="PROSITE-ProRule" id="PRU00781"/>
    </source>
</evidence>
<proteinExistence type="predicted"/>
<feature type="domain" description="PIPK" evidence="3">
    <location>
        <begin position="1"/>
        <end position="349"/>
    </location>
</feature>
<keyword evidence="2" id="KW-0812">Transmembrane</keyword>
<dbReference type="GO" id="GO:0016308">
    <property type="term" value="F:1-phosphatidylinositol-4-phosphate 5-kinase activity"/>
    <property type="evidence" value="ECO:0007669"/>
    <property type="project" value="TreeGrafter"/>
</dbReference>
<dbReference type="EMBL" id="MSFM01000011">
    <property type="protein sequence ID" value="PKY01721.1"/>
    <property type="molecule type" value="Genomic_DNA"/>
</dbReference>
<keyword evidence="2" id="KW-1133">Transmembrane helix</keyword>
<dbReference type="AlphaFoldDB" id="A0A2I1CVS7"/>
<keyword evidence="1" id="KW-0547">Nucleotide-binding</keyword>
<reference evidence="4" key="1">
    <citation type="submission" date="2016-12" db="EMBL/GenBank/DDBJ databases">
        <title>The genomes of Aspergillus section Nigri reveals drivers in fungal speciation.</title>
        <authorList>
            <consortium name="DOE Joint Genome Institute"/>
            <person name="Vesth T.C."/>
            <person name="Nybo J."/>
            <person name="Theobald S."/>
            <person name="Brandl J."/>
            <person name="Frisvad J.C."/>
            <person name="Nielsen K.F."/>
            <person name="Lyhne E.K."/>
            <person name="Kogle M.E."/>
            <person name="Kuo A."/>
            <person name="Riley R."/>
            <person name="Clum A."/>
            <person name="Nolan M."/>
            <person name="Lipzen A."/>
            <person name="Salamov A."/>
            <person name="Henrissat B."/>
            <person name="Wiebenga A."/>
            <person name="De vries R.P."/>
            <person name="Grigoriev I.V."/>
            <person name="Mortensen U.H."/>
            <person name="Andersen M.R."/>
            <person name="Baker S.E."/>
        </authorList>
    </citation>
    <scope>NUCLEOTIDE SEQUENCE</scope>
    <source>
        <strain evidence="4">IBT 28561</strain>
    </source>
</reference>
<dbReference type="SMART" id="SM00330">
    <property type="entry name" value="PIPKc"/>
    <property type="match status" value="1"/>
</dbReference>
<protein>
    <submittedName>
        <fullName evidence="4">SAICAR synthase-like protein</fullName>
    </submittedName>
</protein>
<dbReference type="InterPro" id="IPR002498">
    <property type="entry name" value="PInositol-4-P-4/5-kinase_core"/>
</dbReference>
<dbReference type="GeneID" id="36542128"/>
<dbReference type="InterPro" id="IPR027483">
    <property type="entry name" value="PInositol-4-P-4/5-kinase_C_sf"/>
</dbReference>
<dbReference type="RefSeq" id="XP_024690315.1">
    <property type="nucleotide sequence ID" value="XM_024834604.1"/>
</dbReference>
<dbReference type="Gene3D" id="3.30.800.10">
    <property type="entry name" value="Phosphatidylinositol Phosphate Kinase II Beta"/>
    <property type="match status" value="1"/>
</dbReference>
<feature type="transmembrane region" description="Helical" evidence="2">
    <location>
        <begin position="28"/>
        <end position="45"/>
    </location>
</feature>
<dbReference type="VEuPathDB" id="FungiDB:P168DRAFT_258502"/>
<dbReference type="OrthoDB" id="70770at2759"/>
<dbReference type="Proteomes" id="UP000234254">
    <property type="component" value="Unassembled WGS sequence"/>
</dbReference>
<keyword evidence="1" id="KW-0418">Kinase</keyword>
<dbReference type="InterPro" id="IPR023610">
    <property type="entry name" value="PInositol-4/5-P-5/4-kinase"/>
</dbReference>
<evidence type="ECO:0000256" key="2">
    <source>
        <dbReference type="SAM" id="Phobius"/>
    </source>
</evidence>
<dbReference type="PANTHER" id="PTHR23086:SF126">
    <property type="entry name" value="PIPK DOMAIN-CONTAINING PROTEIN"/>
    <property type="match status" value="1"/>
</dbReference>